<feature type="region of interest" description="Disordered" evidence="1">
    <location>
        <begin position="1405"/>
        <end position="1455"/>
    </location>
</feature>
<dbReference type="Gene3D" id="3.90.550.10">
    <property type="entry name" value="Spore Coat Polysaccharide Biosynthesis Protein SpsA, Chain A"/>
    <property type="match status" value="1"/>
</dbReference>
<dbReference type="CDD" id="cd03801">
    <property type="entry name" value="GT4_PimA-like"/>
    <property type="match status" value="1"/>
</dbReference>
<dbReference type="GO" id="GO:0016757">
    <property type="term" value="F:glycosyltransferase activity"/>
    <property type="evidence" value="ECO:0007669"/>
    <property type="project" value="UniProtKB-KW"/>
</dbReference>
<sequence>MGVTKLVRDLIAGAEHLPPRRSPGLTPEISVIMPVYRDRANGITRRAIESVLTQTFSNIELIIVDDGSNDGLFNILREYRRADDRVSVIRHNANSGLPALRVNEGLLVARAPLVAYQFEDDVWYKDALSHLHKSLPGDTADFIVYGNVLMVSHSGEQVGIIGKGPINRSSLLQQNRLANCSVLHPLSLLSKIGMYDPQVLLRRLSDHDLWLRASRVADFIHVPELIGEVTVAHEHSLGRGVHLDRELTLPLLGIDKAARLAPESMPSYDILVPFRPVTRSVETAVWREAVAPYAAQHPDLFTRDERSAIAAKTSADRCNAVFKAAYSTSVDVTLGNFVHSLSGEEHLFTFYGEVDFPITGFIERAILYRTVSPATSVFAADCSERGISTVYVMDDNMFAFHEAGLEHAYLRPGTPNYIAIEQQVKTADIVIVYSEEVERACRVYNPRVLRLETNIRASRLNYVSPHSTNERRKVALVTSPIREAELKLLWSEITATLNEFHDVELHCWGFDPSPLGLPDNRVVHRHFDQSYERYLDRLQAENFEVLLAPLFDDNAVKRSKSPIKYVEAAAAGALLLVSDVSVYGKIRDGLTAIKVANELGAWRSALTKALSMDPEDRAEIIGRARRDVAKRFTSEQATVDMATALVAADLHCIFRSIKIPLGRPSVLYVFGHTALGGATLHLLDHARLMAALGVKPIICTRQQDPINSDFKGRVDAEGWELFTFPFEVSLAPEALRANSTMNLDFLSKMCSRLDVRLIHATPYSADWVSVAETLELPLVLSLHQAYGVPTSLTQFGRPHGVHCSSQLYGRIWASSFACPTHVFPAPVSAEHFVIGESRVRGTGLARNGRITILVSGTVQPRKGQLRAAVAVANLIEDGYDLELVLAGYTEWFPEYLQACQTEFDLRGMADRLTVHGFVQDMRPLYAQADIVLCSSDDESQPQAVLFGMASGCLAISAPAGGVREIIKDGFNGFIASGTSSVALQEALTRALKLSDVERHRAMARGLEASWTRSHPRFTQLRLAELYVAACREAAERRFRGSRAVEPQLVEITLAGEVGKRLYIYGLIVDGKNIDFASSLADGWSQHEDFAGKFIFKNEESSSVLNFRVGVARSMQVKILATRESGAIQVEVGELSTAFNAFSEVPGGEFRVFDVPLPVLFGSSSRNIWPFEGRRAVQSATRETAQDDIVSVEGRGDNVVVNGTTHTPRRVVLASGGKMIGTFTPAISDGTLNPWTIAVPTPSLDFGPNLLIPFGRTEIGLEQVGAPVIVGKLPNGDAILPGDVIGAEVTVLPLSELDTSILGAVDIIEVEGEKITVEGWCRPSLNQSSISVVILGDSLVIGVTAPWFERAGLSEALGDSAYRFGGWRTTFIAQRPRNVLVGLALEFPPRSVYVIGGASISPLEASFHEDGSAPPEYDASSAVVRSRDGTGDINSDRGDLEDADECSSLERTGGAL</sequence>
<proteinExistence type="predicted"/>
<name>A0ABT8AW90_9HYPH</name>
<evidence type="ECO:0000313" key="3">
    <source>
        <dbReference type="EMBL" id="MDN3573820.1"/>
    </source>
</evidence>
<dbReference type="SUPFAM" id="SSF53756">
    <property type="entry name" value="UDP-Glycosyltransferase/glycogen phosphorylase"/>
    <property type="match status" value="2"/>
</dbReference>
<dbReference type="InterPro" id="IPR050834">
    <property type="entry name" value="Glycosyltransf_2"/>
</dbReference>
<feature type="compositionally biased region" description="Basic and acidic residues" evidence="1">
    <location>
        <begin position="1424"/>
        <end position="1439"/>
    </location>
</feature>
<dbReference type="Gene3D" id="3.40.50.2000">
    <property type="entry name" value="Glycogen Phosphorylase B"/>
    <property type="match status" value="2"/>
</dbReference>
<dbReference type="Proteomes" id="UP001244297">
    <property type="component" value="Unassembled WGS sequence"/>
</dbReference>
<dbReference type="SUPFAM" id="SSF53448">
    <property type="entry name" value="Nucleotide-diphospho-sugar transferases"/>
    <property type="match status" value="1"/>
</dbReference>
<dbReference type="Pfam" id="PF13692">
    <property type="entry name" value="Glyco_trans_1_4"/>
    <property type="match status" value="1"/>
</dbReference>
<keyword evidence="3" id="KW-0328">Glycosyltransferase</keyword>
<dbReference type="RefSeq" id="WP_290356431.1">
    <property type="nucleotide sequence ID" value="NZ_JAUFPT010000084.1"/>
</dbReference>
<gene>
    <name evidence="3" type="ORF">QWZ18_24790</name>
</gene>
<dbReference type="Pfam" id="PF00535">
    <property type="entry name" value="Glycos_transf_2"/>
    <property type="match status" value="1"/>
</dbReference>
<reference evidence="4" key="1">
    <citation type="journal article" date="2019" name="Int. J. Syst. Evol. Microbiol.">
        <title>The Global Catalogue of Microorganisms (GCM) 10K type strain sequencing project: providing services to taxonomists for standard genome sequencing and annotation.</title>
        <authorList>
            <consortium name="The Broad Institute Genomics Platform"/>
            <consortium name="The Broad Institute Genome Sequencing Center for Infectious Disease"/>
            <person name="Wu L."/>
            <person name="Ma J."/>
        </authorList>
    </citation>
    <scope>NUCLEOTIDE SEQUENCE [LARGE SCALE GENOMIC DNA]</scope>
    <source>
        <strain evidence="4">CECT 7806</strain>
    </source>
</reference>
<dbReference type="InterPro" id="IPR001173">
    <property type="entry name" value="Glyco_trans_2-like"/>
</dbReference>
<accession>A0ABT8AW90</accession>
<evidence type="ECO:0000256" key="1">
    <source>
        <dbReference type="SAM" id="MobiDB-lite"/>
    </source>
</evidence>
<protein>
    <submittedName>
        <fullName evidence="3">Glycosyltransferase</fullName>
        <ecNumber evidence="3">2.4.-.-</ecNumber>
    </submittedName>
</protein>
<evidence type="ECO:0000313" key="4">
    <source>
        <dbReference type="Proteomes" id="UP001244297"/>
    </source>
</evidence>
<dbReference type="InterPro" id="IPR029044">
    <property type="entry name" value="Nucleotide-diphossugar_trans"/>
</dbReference>
<dbReference type="PANTHER" id="PTHR43685:SF2">
    <property type="entry name" value="GLYCOSYLTRANSFERASE 2-LIKE DOMAIN-CONTAINING PROTEIN"/>
    <property type="match status" value="1"/>
</dbReference>
<dbReference type="EC" id="2.4.-.-" evidence="3"/>
<dbReference type="PANTHER" id="PTHR43685">
    <property type="entry name" value="GLYCOSYLTRANSFERASE"/>
    <property type="match status" value="1"/>
</dbReference>
<organism evidence="3 4">
    <name type="scientific">Methylobacterium longum</name>
    <dbReference type="NCBI Taxonomy" id="767694"/>
    <lineage>
        <taxon>Bacteria</taxon>
        <taxon>Pseudomonadati</taxon>
        <taxon>Pseudomonadota</taxon>
        <taxon>Alphaproteobacteria</taxon>
        <taxon>Hyphomicrobiales</taxon>
        <taxon>Methylobacteriaceae</taxon>
        <taxon>Methylobacterium</taxon>
    </lineage>
</organism>
<keyword evidence="3" id="KW-0808">Transferase</keyword>
<evidence type="ECO:0000259" key="2">
    <source>
        <dbReference type="Pfam" id="PF00535"/>
    </source>
</evidence>
<keyword evidence="4" id="KW-1185">Reference proteome</keyword>
<comment type="caution">
    <text evidence="3">The sequence shown here is derived from an EMBL/GenBank/DDBJ whole genome shotgun (WGS) entry which is preliminary data.</text>
</comment>
<dbReference type="EMBL" id="JAUFPT010000084">
    <property type="protein sequence ID" value="MDN3573820.1"/>
    <property type="molecule type" value="Genomic_DNA"/>
</dbReference>
<feature type="domain" description="Glycosyltransferase 2-like" evidence="2">
    <location>
        <begin position="30"/>
        <end position="146"/>
    </location>
</feature>